<dbReference type="RefSeq" id="WP_090967795.1">
    <property type="nucleotide sequence ID" value="NZ_FNRT01000002.1"/>
</dbReference>
<evidence type="ECO:0000256" key="1">
    <source>
        <dbReference type="SAM" id="MobiDB-lite"/>
    </source>
</evidence>
<dbReference type="EMBL" id="FNRT01000002">
    <property type="protein sequence ID" value="SEB58689.1"/>
    <property type="molecule type" value="Genomic_DNA"/>
</dbReference>
<dbReference type="PANTHER" id="PTHR40446">
    <property type="entry name" value="N-ACETYLGLUCOSAMINE-1-PHOSPHODIESTER ALPHA-N-ACETYLGLUCOSAMINIDASE"/>
    <property type="match status" value="1"/>
</dbReference>
<dbReference type="STRING" id="402596.SAMN04489844_0605"/>
<feature type="domain" description="Phosphodiester glycosidase" evidence="2">
    <location>
        <begin position="297"/>
        <end position="440"/>
    </location>
</feature>
<evidence type="ECO:0000259" key="2">
    <source>
        <dbReference type="Pfam" id="PF09992"/>
    </source>
</evidence>
<feature type="compositionally biased region" description="Pro residues" evidence="1">
    <location>
        <begin position="462"/>
        <end position="482"/>
    </location>
</feature>
<dbReference type="InterPro" id="IPR018711">
    <property type="entry name" value="NAGPA"/>
</dbReference>
<evidence type="ECO:0000313" key="3">
    <source>
        <dbReference type="EMBL" id="SEB58689.1"/>
    </source>
</evidence>
<gene>
    <name evidence="3" type="ORF">SAMN04489844_0605</name>
</gene>
<dbReference type="OrthoDB" id="9809781at2"/>
<proteinExistence type="predicted"/>
<reference evidence="4" key="1">
    <citation type="submission" date="2016-10" db="EMBL/GenBank/DDBJ databases">
        <authorList>
            <person name="Varghese N."/>
            <person name="Submissions S."/>
        </authorList>
    </citation>
    <scope>NUCLEOTIDE SEQUENCE [LARGE SCALE GENOMIC DNA]</scope>
    <source>
        <strain evidence="4">DSM 22017</strain>
    </source>
</reference>
<dbReference type="AlphaFoldDB" id="A0A1H4KJE6"/>
<keyword evidence="4" id="KW-1185">Reference proteome</keyword>
<evidence type="ECO:0000313" key="4">
    <source>
        <dbReference type="Proteomes" id="UP000198742"/>
    </source>
</evidence>
<accession>A0A1H4KJE6</accession>
<dbReference type="Proteomes" id="UP000198742">
    <property type="component" value="Unassembled WGS sequence"/>
</dbReference>
<feature type="region of interest" description="Disordered" evidence="1">
    <location>
        <begin position="457"/>
        <end position="482"/>
    </location>
</feature>
<organism evidence="3 4">
    <name type="scientific">Nocardioides exalbidus</name>
    <dbReference type="NCBI Taxonomy" id="402596"/>
    <lineage>
        <taxon>Bacteria</taxon>
        <taxon>Bacillati</taxon>
        <taxon>Actinomycetota</taxon>
        <taxon>Actinomycetes</taxon>
        <taxon>Propionibacteriales</taxon>
        <taxon>Nocardioidaceae</taxon>
        <taxon>Nocardioides</taxon>
    </lineage>
</organism>
<dbReference type="Pfam" id="PF09992">
    <property type="entry name" value="NAGPA"/>
    <property type="match status" value="1"/>
</dbReference>
<dbReference type="PANTHER" id="PTHR40446:SF2">
    <property type="entry name" value="N-ACETYLGLUCOSAMINE-1-PHOSPHODIESTER ALPHA-N-ACETYLGLUCOSAMINIDASE"/>
    <property type="match status" value="1"/>
</dbReference>
<feature type="region of interest" description="Disordered" evidence="1">
    <location>
        <begin position="42"/>
        <end position="88"/>
    </location>
</feature>
<protein>
    <recommendedName>
        <fullName evidence="2">Phosphodiester glycosidase domain-containing protein</fullName>
    </recommendedName>
</protein>
<sequence length="482" mass="50404">MPDLARSPRSRKAAATSARSRALTLATAGVLVTGLAVTAGIGPSAADDRSAGSAVGRSSLGAQGASGYRGRDQTSDGKPGTVVGPPVNARVAPKLKNDVTYEIAPGVTLRQWDQVDGRQPVGQVHMNLVSVSLDAPNLSFESLSPTYVTNRRKVSEFGAMNQALVAVNGDFFDIGRTDAPLGVTIDQKRGILGGSRDGWIPGVNSTLWFDDSGPHVSPLSLQYTIRQRKAWTVSGINHPSIPPGQIGVYTSDWHRTSGYEVTAGKKRAREVIVRKNKVISNRPKLSDGKKIGTKDRVLIGTGPMAAKLATLKKGKRITLSKRIEGGRPRVAISGDRALLVNGVRTVINNTIAHPRTAVGIDADGRKLLILVVDGRSTVSRGYTMVELANVMTALGAENAINLDGGGSSAMFTRDGAGNMGIVNVPSDGGERLVANSFGVVYSGPYVPVVPVLPTTPTASPTTLPPTTPPTSVPPTTPPPSKG</sequence>
<name>A0A1H4KJE6_9ACTN</name>